<reference evidence="3 4" key="1">
    <citation type="submission" date="2019-10" db="EMBL/GenBank/DDBJ databases">
        <title>Genomic analysis of Raineyella sp. CBA3103.</title>
        <authorList>
            <person name="Roh S.W."/>
        </authorList>
    </citation>
    <scope>NUCLEOTIDE SEQUENCE [LARGE SCALE GENOMIC DNA]</scope>
    <source>
        <strain evidence="3 4">CBA3103</strain>
    </source>
</reference>
<evidence type="ECO:0000313" key="4">
    <source>
        <dbReference type="Proteomes" id="UP000386847"/>
    </source>
</evidence>
<keyword evidence="2" id="KW-0812">Transmembrane</keyword>
<sequence>MTLLDRRPVATEIETDSTVVTPAPFAPVRPQRRAWVPAALATVTVAWGGNQFTPLLGPYETLRGFDQLTVNMLLGAYVTGIVPALFVSARLQRRWRLRTLNIIAVLLSLAGSILLATAGDHVGMLVAGRVLSGLALGAGMVNGSAWVRRLVLGRGPLDSRRLAAAARVSALSLTTGFGLGSTAAGLLAYAAPAPLVSAYVPHILLAVVTLVAVPVTSRGAEAAGAPVPTSSHRTVPGSGSGAGQRRLLLAVLPVAPLIFGSLGLAYAILPQRLAAVHGPVSVLYLTLLCATALTFGFGIQQAIRRVHSPLRMPAPTIGMALIIATTVVAAWRLHQLDPWTVWGMSGVLGTGYGLVISGSLVRIQLVASPRAEALLSALLYALAYAGFGLPFLLAWGHAAYDYDVLFYGLAALCVPLTVISHLAGRGLHPYGTGVGARTAGHSRPGR</sequence>
<dbReference type="AlphaFoldDB" id="A0A5Q2FAM2"/>
<feature type="transmembrane region" description="Helical" evidence="2">
    <location>
        <begin position="312"/>
        <end position="333"/>
    </location>
</feature>
<proteinExistence type="predicted"/>
<dbReference type="EMBL" id="CP045725">
    <property type="protein sequence ID" value="QGF22404.1"/>
    <property type="molecule type" value="Genomic_DNA"/>
</dbReference>
<dbReference type="InterPro" id="IPR011701">
    <property type="entry name" value="MFS"/>
</dbReference>
<evidence type="ECO:0000256" key="2">
    <source>
        <dbReference type="SAM" id="Phobius"/>
    </source>
</evidence>
<dbReference type="CDD" id="cd06174">
    <property type="entry name" value="MFS"/>
    <property type="match status" value="1"/>
</dbReference>
<dbReference type="KEGG" id="rain:Rai3103_00430"/>
<feature type="transmembrane region" description="Helical" evidence="2">
    <location>
        <begin position="34"/>
        <end position="56"/>
    </location>
</feature>
<keyword evidence="4" id="KW-1185">Reference proteome</keyword>
<feature type="transmembrane region" description="Helical" evidence="2">
    <location>
        <begin position="373"/>
        <end position="398"/>
    </location>
</feature>
<feature type="transmembrane region" description="Helical" evidence="2">
    <location>
        <begin position="404"/>
        <end position="423"/>
    </location>
</feature>
<dbReference type="Gene3D" id="1.20.1250.20">
    <property type="entry name" value="MFS general substrate transporter like domains"/>
    <property type="match status" value="1"/>
</dbReference>
<dbReference type="GO" id="GO:0022857">
    <property type="term" value="F:transmembrane transporter activity"/>
    <property type="evidence" value="ECO:0007669"/>
    <property type="project" value="InterPro"/>
</dbReference>
<keyword evidence="2" id="KW-1133">Transmembrane helix</keyword>
<feature type="transmembrane region" description="Helical" evidence="2">
    <location>
        <begin position="247"/>
        <end position="269"/>
    </location>
</feature>
<feature type="transmembrane region" description="Helical" evidence="2">
    <location>
        <begin position="196"/>
        <end position="215"/>
    </location>
</feature>
<feature type="transmembrane region" description="Helical" evidence="2">
    <location>
        <begin position="99"/>
        <end position="118"/>
    </location>
</feature>
<feature type="region of interest" description="Disordered" evidence="1">
    <location>
        <begin position="221"/>
        <end position="241"/>
    </location>
</feature>
<organism evidence="3 4">
    <name type="scientific">Raineyella fluvialis</name>
    <dbReference type="NCBI Taxonomy" id="2662261"/>
    <lineage>
        <taxon>Bacteria</taxon>
        <taxon>Bacillati</taxon>
        <taxon>Actinomycetota</taxon>
        <taxon>Actinomycetes</taxon>
        <taxon>Propionibacteriales</taxon>
        <taxon>Propionibacteriaceae</taxon>
        <taxon>Raineyella</taxon>
    </lineage>
</organism>
<dbReference type="SUPFAM" id="SSF103473">
    <property type="entry name" value="MFS general substrate transporter"/>
    <property type="match status" value="1"/>
</dbReference>
<dbReference type="InterPro" id="IPR036259">
    <property type="entry name" value="MFS_trans_sf"/>
</dbReference>
<dbReference type="Pfam" id="PF07690">
    <property type="entry name" value="MFS_1"/>
    <property type="match status" value="1"/>
</dbReference>
<evidence type="ECO:0000313" key="3">
    <source>
        <dbReference type="EMBL" id="QGF22404.1"/>
    </source>
</evidence>
<feature type="transmembrane region" description="Helical" evidence="2">
    <location>
        <begin position="339"/>
        <end position="361"/>
    </location>
</feature>
<feature type="transmembrane region" description="Helical" evidence="2">
    <location>
        <begin position="68"/>
        <end position="87"/>
    </location>
</feature>
<keyword evidence="2" id="KW-0472">Membrane</keyword>
<gene>
    <name evidence="3" type="ORF">Rai3103_00430</name>
</gene>
<feature type="transmembrane region" description="Helical" evidence="2">
    <location>
        <begin position="124"/>
        <end position="147"/>
    </location>
</feature>
<evidence type="ECO:0000256" key="1">
    <source>
        <dbReference type="SAM" id="MobiDB-lite"/>
    </source>
</evidence>
<feature type="transmembrane region" description="Helical" evidence="2">
    <location>
        <begin position="281"/>
        <end position="300"/>
    </location>
</feature>
<name>A0A5Q2FAM2_9ACTN</name>
<feature type="transmembrane region" description="Helical" evidence="2">
    <location>
        <begin position="168"/>
        <end position="190"/>
    </location>
</feature>
<dbReference type="RefSeq" id="WP_153570914.1">
    <property type="nucleotide sequence ID" value="NZ_CP045725.1"/>
</dbReference>
<dbReference type="Proteomes" id="UP000386847">
    <property type="component" value="Chromosome"/>
</dbReference>
<accession>A0A5Q2FAM2</accession>
<protein>
    <submittedName>
        <fullName evidence="3">MFS transporter</fullName>
    </submittedName>
</protein>